<name>A0AAD5IN73_ACENE</name>
<dbReference type="Proteomes" id="UP001064489">
    <property type="component" value="Chromosome 7"/>
</dbReference>
<evidence type="ECO:0000313" key="2">
    <source>
        <dbReference type="Proteomes" id="UP001064489"/>
    </source>
</evidence>
<comment type="caution">
    <text evidence="1">The sequence shown here is derived from an EMBL/GenBank/DDBJ whole genome shotgun (WGS) entry which is preliminary data.</text>
</comment>
<proteinExistence type="predicted"/>
<evidence type="ECO:0000313" key="1">
    <source>
        <dbReference type="EMBL" id="KAI9170285.1"/>
    </source>
</evidence>
<organism evidence="1 2">
    <name type="scientific">Acer negundo</name>
    <name type="common">Box elder</name>
    <dbReference type="NCBI Taxonomy" id="4023"/>
    <lineage>
        <taxon>Eukaryota</taxon>
        <taxon>Viridiplantae</taxon>
        <taxon>Streptophyta</taxon>
        <taxon>Embryophyta</taxon>
        <taxon>Tracheophyta</taxon>
        <taxon>Spermatophyta</taxon>
        <taxon>Magnoliopsida</taxon>
        <taxon>eudicotyledons</taxon>
        <taxon>Gunneridae</taxon>
        <taxon>Pentapetalae</taxon>
        <taxon>rosids</taxon>
        <taxon>malvids</taxon>
        <taxon>Sapindales</taxon>
        <taxon>Sapindaceae</taxon>
        <taxon>Hippocastanoideae</taxon>
        <taxon>Acereae</taxon>
        <taxon>Acer</taxon>
    </lineage>
</organism>
<dbReference type="AlphaFoldDB" id="A0AAD5IN73"/>
<sequence length="116" mass="12597">MPMHTPVSLKHQKQELPRGVETFDKDQIGVKTVEKDQTGVSVFEETSLDKVEGCSVGFEKFETDTAGLEKVEMGNVVGEGGLENVVSEACVSIQQTIDVDDFLSPPFVNMVLPNPG</sequence>
<accession>A0AAD5IN73</accession>
<protein>
    <submittedName>
        <fullName evidence="1">Uncharacterized protein</fullName>
    </submittedName>
</protein>
<gene>
    <name evidence="1" type="ORF">LWI28_025504</name>
</gene>
<reference evidence="1" key="2">
    <citation type="submission" date="2023-02" db="EMBL/GenBank/DDBJ databases">
        <authorList>
            <person name="Swenson N.G."/>
            <person name="Wegrzyn J.L."/>
            <person name="Mcevoy S.L."/>
        </authorList>
    </citation>
    <scope>NUCLEOTIDE SEQUENCE</scope>
    <source>
        <strain evidence="1">91603</strain>
        <tissue evidence="1">Leaf</tissue>
    </source>
</reference>
<dbReference type="EMBL" id="JAJSOW010000104">
    <property type="protein sequence ID" value="KAI9170285.1"/>
    <property type="molecule type" value="Genomic_DNA"/>
</dbReference>
<reference evidence="1" key="1">
    <citation type="journal article" date="2022" name="Plant J.">
        <title>Strategies of tolerance reflected in two North American maple genomes.</title>
        <authorList>
            <person name="McEvoy S.L."/>
            <person name="Sezen U.U."/>
            <person name="Trouern-Trend A."/>
            <person name="McMahon S.M."/>
            <person name="Schaberg P.G."/>
            <person name="Yang J."/>
            <person name="Wegrzyn J.L."/>
            <person name="Swenson N.G."/>
        </authorList>
    </citation>
    <scope>NUCLEOTIDE SEQUENCE</scope>
    <source>
        <strain evidence="1">91603</strain>
    </source>
</reference>
<keyword evidence="2" id="KW-1185">Reference proteome</keyword>